<gene>
    <name evidence="1" type="ORF">ANCCAN_16954</name>
</gene>
<keyword evidence="2" id="KW-1185">Reference proteome</keyword>
<reference evidence="1 2" key="1">
    <citation type="submission" date="2014-10" db="EMBL/GenBank/DDBJ databases">
        <title>Draft genome of the hookworm Ancylostoma caninum.</title>
        <authorList>
            <person name="Mitreva M."/>
        </authorList>
    </citation>
    <scope>NUCLEOTIDE SEQUENCE [LARGE SCALE GENOMIC DNA]</scope>
    <source>
        <strain evidence="1 2">Baltimore</strain>
    </source>
</reference>
<dbReference type="EMBL" id="JOJR01000493">
    <property type="protein sequence ID" value="RCN37153.1"/>
    <property type="molecule type" value="Genomic_DNA"/>
</dbReference>
<proteinExistence type="predicted"/>
<organism evidence="1 2">
    <name type="scientific">Ancylostoma caninum</name>
    <name type="common">Dog hookworm</name>
    <dbReference type="NCBI Taxonomy" id="29170"/>
    <lineage>
        <taxon>Eukaryota</taxon>
        <taxon>Metazoa</taxon>
        <taxon>Ecdysozoa</taxon>
        <taxon>Nematoda</taxon>
        <taxon>Chromadorea</taxon>
        <taxon>Rhabditida</taxon>
        <taxon>Rhabditina</taxon>
        <taxon>Rhabditomorpha</taxon>
        <taxon>Strongyloidea</taxon>
        <taxon>Ancylostomatidae</taxon>
        <taxon>Ancylostomatinae</taxon>
        <taxon>Ancylostoma</taxon>
    </lineage>
</organism>
<name>A0A368FY76_ANCCA</name>
<comment type="caution">
    <text evidence="1">The sequence shown here is derived from an EMBL/GenBank/DDBJ whole genome shotgun (WGS) entry which is preliminary data.</text>
</comment>
<protein>
    <submittedName>
        <fullName evidence="1">Uncharacterized protein</fullName>
    </submittedName>
</protein>
<accession>A0A368FY76</accession>
<dbReference type="Proteomes" id="UP000252519">
    <property type="component" value="Unassembled WGS sequence"/>
</dbReference>
<evidence type="ECO:0000313" key="2">
    <source>
        <dbReference type="Proteomes" id="UP000252519"/>
    </source>
</evidence>
<sequence>MELRVQLFSGPALFVFPCWASVCFGCFELFDISGCVVVDVPKFLRHVSFALSLHFFQPMRAILFNVFVGIATADEP</sequence>
<evidence type="ECO:0000313" key="1">
    <source>
        <dbReference type="EMBL" id="RCN37153.1"/>
    </source>
</evidence>
<dbReference type="AlphaFoldDB" id="A0A368FY76"/>